<gene>
    <name evidence="2" type="ORF">GZH46_02253</name>
</gene>
<evidence type="ECO:0000313" key="3">
    <source>
        <dbReference type="Proteomes" id="UP000825002"/>
    </source>
</evidence>
<feature type="region of interest" description="Disordered" evidence="1">
    <location>
        <begin position="85"/>
        <end position="167"/>
    </location>
</feature>
<reference evidence="2 3" key="1">
    <citation type="submission" date="2020-10" db="EMBL/GenBank/DDBJ databases">
        <authorList>
            <person name="Klimov P.B."/>
            <person name="Dyachkov S.M."/>
            <person name="Chetverikov P.E."/>
        </authorList>
    </citation>
    <scope>NUCLEOTIDE SEQUENCE [LARGE SCALE GENOMIC DNA]</scope>
    <source>
        <strain evidence="2">BMOC 18-1129-001#AD2665</strain>
        <tissue evidence="2">Entire mites</tissue>
    </source>
</reference>
<name>A0ABQ7S755_9ACAR</name>
<accession>A0ABQ7S755</accession>
<feature type="compositionally biased region" description="Basic and acidic residues" evidence="1">
    <location>
        <begin position="136"/>
        <end position="154"/>
    </location>
</feature>
<feature type="compositionally biased region" description="Polar residues" evidence="1">
    <location>
        <begin position="1"/>
        <end position="11"/>
    </location>
</feature>
<comment type="caution">
    <text evidence="2">The sequence shown here is derived from an EMBL/GenBank/DDBJ whole genome shotgun (WGS) entry which is preliminary data.</text>
</comment>
<evidence type="ECO:0000256" key="1">
    <source>
        <dbReference type="SAM" id="MobiDB-lite"/>
    </source>
</evidence>
<sequence length="167" mass="18240">MTNYDANNSKQPAYEGYRLNGSGASNNTLLNRDPGNAIFLSAENLHQLKASTTNMISSVPSATTHDSASTHGISSSSASICRLNSGVVQTTSNHGVNQSEDKQQQQQQPSSSKKKRSRIRLFSLTSSSSSSSSSKFNEKCKTNKDKDKNDKENNDFNNQKRSKSRKS</sequence>
<feature type="region of interest" description="Disordered" evidence="1">
    <location>
        <begin position="1"/>
        <end position="20"/>
    </location>
</feature>
<dbReference type="EMBL" id="JAIFTH010000586">
    <property type="protein sequence ID" value="KAG9509240.1"/>
    <property type="molecule type" value="Genomic_DNA"/>
</dbReference>
<evidence type="ECO:0000313" key="2">
    <source>
        <dbReference type="EMBL" id="KAG9509240.1"/>
    </source>
</evidence>
<dbReference type="Proteomes" id="UP000825002">
    <property type="component" value="Unassembled WGS sequence"/>
</dbReference>
<protein>
    <submittedName>
        <fullName evidence="2">Uncharacterized protein</fullName>
    </submittedName>
</protein>
<feature type="compositionally biased region" description="Polar residues" evidence="1">
    <location>
        <begin position="86"/>
        <end position="97"/>
    </location>
</feature>
<organism evidence="2 3">
    <name type="scientific">Fragariocoptes setiger</name>
    <dbReference type="NCBI Taxonomy" id="1670756"/>
    <lineage>
        <taxon>Eukaryota</taxon>
        <taxon>Metazoa</taxon>
        <taxon>Ecdysozoa</taxon>
        <taxon>Arthropoda</taxon>
        <taxon>Chelicerata</taxon>
        <taxon>Arachnida</taxon>
        <taxon>Acari</taxon>
        <taxon>Acariformes</taxon>
        <taxon>Trombidiformes</taxon>
        <taxon>Prostigmata</taxon>
        <taxon>Eupodina</taxon>
        <taxon>Eriophyoidea</taxon>
        <taxon>Phytoptidae</taxon>
        <taxon>Fragariocoptes</taxon>
    </lineage>
</organism>
<proteinExistence type="predicted"/>
<keyword evidence="3" id="KW-1185">Reference proteome</keyword>